<dbReference type="Proteomes" id="UP000070255">
    <property type="component" value="Unassembled WGS sequence"/>
</dbReference>
<proteinExistence type="predicted"/>
<organism evidence="1 2">
    <name type="scientific">Burkholderia savannae</name>
    <dbReference type="NCBI Taxonomy" id="1637837"/>
    <lineage>
        <taxon>Bacteria</taxon>
        <taxon>Pseudomonadati</taxon>
        <taxon>Pseudomonadota</taxon>
        <taxon>Betaproteobacteria</taxon>
        <taxon>Burkholderiales</taxon>
        <taxon>Burkholderiaceae</taxon>
        <taxon>Burkholderia</taxon>
        <taxon>pseudomallei group</taxon>
    </lineage>
</organism>
<reference evidence="1 2" key="1">
    <citation type="submission" date="2015-11" db="EMBL/GenBank/DDBJ databases">
        <authorList>
            <person name="Sahl J."/>
            <person name="Wagner D."/>
            <person name="Keim P."/>
        </authorList>
    </citation>
    <scope>NUCLEOTIDE SEQUENCE [LARGE SCALE GENOMIC DNA]</scope>
    <source>
        <strain evidence="1 2">BDU18</strain>
    </source>
</reference>
<keyword evidence="2" id="KW-1185">Reference proteome</keyword>
<name>A0ABR5THZ5_9BURK</name>
<evidence type="ECO:0000313" key="1">
    <source>
        <dbReference type="EMBL" id="KWZ44516.1"/>
    </source>
</evidence>
<dbReference type="EMBL" id="LNJQ01000001">
    <property type="protein sequence ID" value="KWZ44516.1"/>
    <property type="molecule type" value="Genomic_DNA"/>
</dbReference>
<evidence type="ECO:0000313" key="2">
    <source>
        <dbReference type="Proteomes" id="UP000070255"/>
    </source>
</evidence>
<sequence length="68" mass="7215">MHAPEIIERIGDMRCGVGESPMRRDGEAALCLTGTAGRALRRWDTEANRAHAWALPETAGSIALIAGG</sequence>
<protein>
    <submittedName>
        <fullName evidence="1">Uncharacterized protein</fullName>
    </submittedName>
</protein>
<gene>
    <name evidence="1" type="ORF">WS72_17765</name>
</gene>
<accession>A0ABR5THZ5</accession>
<comment type="caution">
    <text evidence="1">The sequence shown here is derived from an EMBL/GenBank/DDBJ whole genome shotgun (WGS) entry which is preliminary data.</text>
</comment>